<protein>
    <submittedName>
        <fullName evidence="1">Uncharacterized protein</fullName>
    </submittedName>
</protein>
<name>A0A8I1DQZ1_BURCE</name>
<evidence type="ECO:0000313" key="2">
    <source>
        <dbReference type="Proteomes" id="UP000645612"/>
    </source>
</evidence>
<comment type="caution">
    <text evidence="1">The sequence shown here is derived from an EMBL/GenBank/DDBJ whole genome shotgun (WGS) entry which is preliminary data.</text>
</comment>
<dbReference type="EMBL" id="JAEDXG010000029">
    <property type="protein sequence ID" value="MBH9700046.1"/>
    <property type="molecule type" value="Genomic_DNA"/>
</dbReference>
<evidence type="ECO:0000313" key="1">
    <source>
        <dbReference type="EMBL" id="MBH9700046.1"/>
    </source>
</evidence>
<sequence>MTLNFPVAGRLQREVFQRVAMPVEKVLWISKIFFKTYVLVEIVSNRQGMKRNFGRDRMGRREIE</sequence>
<dbReference type="AlphaFoldDB" id="A0A8I1DQZ1"/>
<dbReference type="RefSeq" id="WP_176131901.1">
    <property type="nucleotide sequence ID" value="NZ_CADDZZ010000043.1"/>
</dbReference>
<reference evidence="1" key="1">
    <citation type="submission" date="2020-12" db="EMBL/GenBank/DDBJ databases">
        <title>Burkholderia cepacia complex in Mexico.</title>
        <authorList>
            <person name="Estrada P."/>
        </authorList>
    </citation>
    <scope>NUCLEOTIDE SEQUENCE</scope>
    <source>
        <strain evidence="1">871</strain>
    </source>
</reference>
<organism evidence="1 2">
    <name type="scientific">Burkholderia cepacia</name>
    <name type="common">Pseudomonas cepacia</name>
    <dbReference type="NCBI Taxonomy" id="292"/>
    <lineage>
        <taxon>Bacteria</taxon>
        <taxon>Pseudomonadati</taxon>
        <taxon>Pseudomonadota</taxon>
        <taxon>Betaproteobacteria</taxon>
        <taxon>Burkholderiales</taxon>
        <taxon>Burkholderiaceae</taxon>
        <taxon>Burkholderia</taxon>
        <taxon>Burkholderia cepacia complex</taxon>
    </lineage>
</organism>
<proteinExistence type="predicted"/>
<accession>A0A8I1DQZ1</accession>
<gene>
    <name evidence="1" type="ORF">JAO13_26740</name>
</gene>
<dbReference type="Proteomes" id="UP000645612">
    <property type="component" value="Unassembled WGS sequence"/>
</dbReference>